<dbReference type="GO" id="GO:0043139">
    <property type="term" value="F:5'-3' DNA helicase activity"/>
    <property type="evidence" value="ECO:0007669"/>
    <property type="project" value="TreeGrafter"/>
</dbReference>
<dbReference type="AlphaFoldDB" id="A0A914MBH7"/>
<dbReference type="Proteomes" id="UP000887563">
    <property type="component" value="Unplaced"/>
</dbReference>
<organism evidence="2 3">
    <name type="scientific">Meloidogyne incognita</name>
    <name type="common">Southern root-knot nematode worm</name>
    <name type="synonym">Oxyuris incognita</name>
    <dbReference type="NCBI Taxonomy" id="6306"/>
    <lineage>
        <taxon>Eukaryota</taxon>
        <taxon>Metazoa</taxon>
        <taxon>Ecdysozoa</taxon>
        <taxon>Nematoda</taxon>
        <taxon>Chromadorea</taxon>
        <taxon>Rhabditida</taxon>
        <taxon>Tylenchina</taxon>
        <taxon>Tylenchomorpha</taxon>
        <taxon>Tylenchoidea</taxon>
        <taxon>Meloidogynidae</taxon>
        <taxon>Meloidogyninae</taxon>
        <taxon>Meloidogyne</taxon>
        <taxon>Meloidogyne incognita group</taxon>
    </lineage>
</organism>
<dbReference type="SUPFAM" id="SSF52540">
    <property type="entry name" value="P-loop containing nucleoside triphosphate hydrolases"/>
    <property type="match status" value="1"/>
</dbReference>
<evidence type="ECO:0000313" key="3">
    <source>
        <dbReference type="WBParaSite" id="Minc3s01580g24875"/>
    </source>
</evidence>
<protein>
    <submittedName>
        <fullName evidence="3">DNA2/NAM7 helicase helicase domain-containing protein</fullName>
    </submittedName>
</protein>
<evidence type="ECO:0000313" key="2">
    <source>
        <dbReference type="Proteomes" id="UP000887563"/>
    </source>
</evidence>
<accession>A0A914MBH7</accession>
<dbReference type="InterPro" id="IPR041677">
    <property type="entry name" value="DNA2/NAM7_AAA_11"/>
</dbReference>
<evidence type="ECO:0000259" key="1">
    <source>
        <dbReference type="Pfam" id="PF13086"/>
    </source>
</evidence>
<dbReference type="Gene3D" id="3.40.50.300">
    <property type="entry name" value="P-loop containing nucleotide triphosphate hydrolases"/>
    <property type="match status" value="1"/>
</dbReference>
<dbReference type="InterPro" id="IPR050534">
    <property type="entry name" value="Coronavir_polyprotein_1ab"/>
</dbReference>
<dbReference type="PANTHER" id="PTHR43788">
    <property type="entry name" value="DNA2/NAM7 HELICASE FAMILY MEMBER"/>
    <property type="match status" value="1"/>
</dbReference>
<keyword evidence="2" id="KW-1185">Reference proteome</keyword>
<dbReference type="PANTHER" id="PTHR43788:SF8">
    <property type="entry name" value="DNA-BINDING PROTEIN SMUBP-2"/>
    <property type="match status" value="1"/>
</dbReference>
<dbReference type="Pfam" id="PF13086">
    <property type="entry name" value="AAA_11"/>
    <property type="match status" value="1"/>
</dbReference>
<sequence length="320" mass="36709">MRTRCVNVVYVARALKGMTNFVLTPGNNDNECPADGSPNLLSKILQKGIPIVMGIRNITYPRRQFKFLPENDAYCFLPWNPPIEFYYWLVGKGIDLQHPHGHTNTYVEENASKHYTDGSDKFTLFGQFIDYAASSDRFGPVVPKSDHVMGHLPYCHNSDFHNSFLFGIAKEYISYDNMFPQFYPLQNEFCHVHYDLCVMEKILELNPFELSSDQKLAVKRVLLPHACSVIQGMPGTGKTHTMNAAILTALLCRTDYLSDYEFVYNVLRETPPYKSQSSKAKHHRRANILVVAKNNRAVDNAVLSMLNLLRNWRKMDFDVI</sequence>
<feature type="domain" description="DNA2/NAM7 helicase helicase" evidence="1">
    <location>
        <begin position="210"/>
        <end position="307"/>
    </location>
</feature>
<reference evidence="3" key="1">
    <citation type="submission" date="2022-11" db="UniProtKB">
        <authorList>
            <consortium name="WormBaseParasite"/>
        </authorList>
    </citation>
    <scope>IDENTIFICATION</scope>
</reference>
<proteinExistence type="predicted"/>
<dbReference type="WBParaSite" id="Minc3s01580g24875">
    <property type="protein sequence ID" value="Minc3s01580g24875"/>
    <property type="gene ID" value="Minc3s01580g24875"/>
</dbReference>
<dbReference type="InterPro" id="IPR027417">
    <property type="entry name" value="P-loop_NTPase"/>
</dbReference>
<name>A0A914MBH7_MELIC</name>